<feature type="domain" description="Double jelly roll-like" evidence="2">
    <location>
        <begin position="139"/>
        <end position="275"/>
    </location>
</feature>
<evidence type="ECO:0000259" key="2">
    <source>
        <dbReference type="Pfam" id="PF21738"/>
    </source>
</evidence>
<dbReference type="OrthoDB" id="6757630at2759"/>
<dbReference type="Pfam" id="PF21738">
    <property type="entry name" value="DJR-like_dom"/>
    <property type="match status" value="1"/>
</dbReference>
<dbReference type="InterPro" id="IPR049512">
    <property type="entry name" value="DJR-like_dom"/>
</dbReference>
<dbReference type="EMBL" id="OU892284">
    <property type="protein sequence ID" value="CAG9772062.1"/>
    <property type="molecule type" value="Genomic_DNA"/>
</dbReference>
<evidence type="ECO:0000256" key="1">
    <source>
        <dbReference type="SAM" id="MobiDB-lite"/>
    </source>
</evidence>
<proteinExistence type="predicted"/>
<reference evidence="3" key="1">
    <citation type="submission" date="2022-01" db="EMBL/GenBank/DDBJ databases">
        <authorList>
            <person name="King R."/>
        </authorList>
    </citation>
    <scope>NUCLEOTIDE SEQUENCE</scope>
</reference>
<gene>
    <name evidence="3" type="ORF">CEUTPL_LOCUS12484</name>
</gene>
<evidence type="ECO:0000313" key="4">
    <source>
        <dbReference type="Proteomes" id="UP001152799"/>
    </source>
</evidence>
<name>A0A9N9MUZ5_9CUCU</name>
<accession>A0A9N9MUZ5</accession>
<keyword evidence="4" id="KW-1185">Reference proteome</keyword>
<evidence type="ECO:0000313" key="3">
    <source>
        <dbReference type="EMBL" id="CAG9772062.1"/>
    </source>
</evidence>
<feature type="compositionally biased region" description="Basic and acidic residues" evidence="1">
    <location>
        <begin position="101"/>
        <end position="115"/>
    </location>
</feature>
<dbReference type="Proteomes" id="UP001152799">
    <property type="component" value="Chromosome 8"/>
</dbReference>
<dbReference type="PANTHER" id="PTHR36159">
    <property type="entry name" value="PROTEIN CBG23766"/>
    <property type="match status" value="1"/>
</dbReference>
<feature type="region of interest" description="Disordered" evidence="1">
    <location>
        <begin position="51"/>
        <end position="75"/>
    </location>
</feature>
<protein>
    <recommendedName>
        <fullName evidence="2">Double jelly roll-like domain-containing protein</fullName>
    </recommendedName>
</protein>
<sequence>MSKSDPNQVDKFILKLGNQFLDHYQLPGERVNVEEYNNPRSLIARAINTTSKKQGKSVKMSGKDITENPEGALSSTSRECIVCEGDICSCAPVSLQEAIDRQSLHQEPSESHQSDKSVAASLHSEEEESVDDQNSDDYTSQLERLTQSTLKNLKDEDSKKEKDVTEFTTADVSDIRLYLNSSVYPYERWNLEFSKKLYAPAYYNYENFQSSYYGREMNEPMLDFAEYLQNPLFIIDCSRQPEAVKSSTVDVEIEFQTRKTKFPKDTIVYALIIHDAYFSYNMLNGSVANRSLY</sequence>
<dbReference type="PANTHER" id="PTHR36159:SF1">
    <property type="entry name" value="RETROVIRUS-RELATED POL POLYPROTEIN FROM TRANSPOSON 412-LIKE PROTEIN"/>
    <property type="match status" value="1"/>
</dbReference>
<feature type="compositionally biased region" description="Acidic residues" evidence="1">
    <location>
        <begin position="125"/>
        <end position="135"/>
    </location>
</feature>
<organism evidence="3 4">
    <name type="scientific">Ceutorhynchus assimilis</name>
    <name type="common">cabbage seed weevil</name>
    <dbReference type="NCBI Taxonomy" id="467358"/>
    <lineage>
        <taxon>Eukaryota</taxon>
        <taxon>Metazoa</taxon>
        <taxon>Ecdysozoa</taxon>
        <taxon>Arthropoda</taxon>
        <taxon>Hexapoda</taxon>
        <taxon>Insecta</taxon>
        <taxon>Pterygota</taxon>
        <taxon>Neoptera</taxon>
        <taxon>Endopterygota</taxon>
        <taxon>Coleoptera</taxon>
        <taxon>Polyphaga</taxon>
        <taxon>Cucujiformia</taxon>
        <taxon>Curculionidae</taxon>
        <taxon>Ceutorhynchinae</taxon>
        <taxon>Ceutorhynchus</taxon>
    </lineage>
</organism>
<feature type="region of interest" description="Disordered" evidence="1">
    <location>
        <begin position="101"/>
        <end position="137"/>
    </location>
</feature>
<dbReference type="AlphaFoldDB" id="A0A9N9MUZ5"/>